<dbReference type="FunFam" id="1.10.150.20:FF:000011">
    <property type="entry name" value="exonuclease 1"/>
    <property type="match status" value="1"/>
</dbReference>
<dbReference type="GO" id="GO:0035312">
    <property type="term" value="F:5'-3' DNA exonuclease activity"/>
    <property type="evidence" value="ECO:0007669"/>
    <property type="project" value="InterPro"/>
</dbReference>
<dbReference type="SMART" id="SM00485">
    <property type="entry name" value="XPGN"/>
    <property type="match status" value="1"/>
</dbReference>
<evidence type="ECO:0000256" key="2">
    <source>
        <dbReference type="ARBA" id="ARBA00004123"/>
    </source>
</evidence>
<dbReference type="PANTHER" id="PTHR11081:SF65">
    <property type="entry name" value="DNA DAMAGE-INDUCIBLE PROTEIN DIN7-RELATED"/>
    <property type="match status" value="1"/>
</dbReference>
<dbReference type="Gene3D" id="1.10.150.20">
    <property type="entry name" value="5' to 3' exonuclease, C-terminal subdomain"/>
    <property type="match status" value="1"/>
</dbReference>
<evidence type="ECO:0000256" key="4">
    <source>
        <dbReference type="ARBA" id="ARBA00022722"/>
    </source>
</evidence>
<dbReference type="InParanoid" id="A0A1Y1UNF6"/>
<evidence type="ECO:0000256" key="3">
    <source>
        <dbReference type="ARBA" id="ARBA00010563"/>
    </source>
</evidence>
<keyword evidence="5" id="KW-0479">Metal-binding</keyword>
<dbReference type="InterPro" id="IPR006086">
    <property type="entry name" value="XPG-I_dom"/>
</dbReference>
<dbReference type="PRINTS" id="PR00853">
    <property type="entry name" value="XPGRADSUPER"/>
</dbReference>
<comment type="subcellular location">
    <subcellularLocation>
        <location evidence="2">Nucleus</location>
    </subcellularLocation>
</comment>
<dbReference type="EMBL" id="NBSH01000002">
    <property type="protein sequence ID" value="ORX39598.1"/>
    <property type="molecule type" value="Genomic_DNA"/>
</dbReference>
<proteinExistence type="inferred from homology"/>
<dbReference type="InterPro" id="IPR006084">
    <property type="entry name" value="XPG/Rad2"/>
</dbReference>
<dbReference type="SUPFAM" id="SSF47807">
    <property type="entry name" value="5' to 3' exonuclease, C-terminal subdomain"/>
    <property type="match status" value="1"/>
</dbReference>
<accession>A0A1Y1UNF6</accession>
<protein>
    <submittedName>
        <fullName evidence="16">PIN domain-like protein</fullName>
    </submittedName>
</protein>
<keyword evidence="13" id="KW-0539">Nucleus</keyword>
<evidence type="ECO:0000259" key="15">
    <source>
        <dbReference type="SMART" id="SM00485"/>
    </source>
</evidence>
<dbReference type="InterPro" id="IPR029060">
    <property type="entry name" value="PIN-like_dom_sf"/>
</dbReference>
<dbReference type="AlphaFoldDB" id="A0A1Y1UNF6"/>
<dbReference type="InterPro" id="IPR019974">
    <property type="entry name" value="XPG_CS"/>
</dbReference>
<dbReference type="SMART" id="SM00484">
    <property type="entry name" value="XPGI"/>
    <property type="match status" value="1"/>
</dbReference>
<dbReference type="InterPro" id="IPR006085">
    <property type="entry name" value="XPG_DNA_repair_N"/>
</dbReference>
<evidence type="ECO:0000256" key="10">
    <source>
        <dbReference type="ARBA" id="ARBA00022881"/>
    </source>
</evidence>
<organism evidence="16 17">
    <name type="scientific">Kockovaella imperatae</name>
    <dbReference type="NCBI Taxonomy" id="4999"/>
    <lineage>
        <taxon>Eukaryota</taxon>
        <taxon>Fungi</taxon>
        <taxon>Dikarya</taxon>
        <taxon>Basidiomycota</taxon>
        <taxon>Agaricomycotina</taxon>
        <taxon>Tremellomycetes</taxon>
        <taxon>Tremellales</taxon>
        <taxon>Cuniculitremaceae</taxon>
        <taxon>Kockovaella</taxon>
    </lineage>
</organism>
<dbReference type="InterPro" id="IPR044752">
    <property type="entry name" value="PIN-like_EXO1"/>
</dbReference>
<evidence type="ECO:0000256" key="7">
    <source>
        <dbReference type="ARBA" id="ARBA00022801"/>
    </source>
</evidence>
<dbReference type="InterPro" id="IPR036279">
    <property type="entry name" value="5-3_exonuclease_C_sf"/>
</dbReference>
<dbReference type="GO" id="GO:0046872">
    <property type="term" value="F:metal ion binding"/>
    <property type="evidence" value="ECO:0007669"/>
    <property type="project" value="UniProtKB-KW"/>
</dbReference>
<dbReference type="GeneID" id="33554948"/>
<dbReference type="CDD" id="cd09857">
    <property type="entry name" value="PIN_EXO1"/>
    <property type="match status" value="1"/>
</dbReference>
<keyword evidence="7" id="KW-0378">Hydrolase</keyword>
<evidence type="ECO:0000256" key="11">
    <source>
        <dbReference type="ARBA" id="ARBA00023125"/>
    </source>
</evidence>
<dbReference type="Proteomes" id="UP000193218">
    <property type="component" value="Unassembled WGS sequence"/>
</dbReference>
<keyword evidence="9" id="KW-0460">Magnesium</keyword>
<dbReference type="STRING" id="4999.A0A1Y1UNF6"/>
<dbReference type="PROSITE" id="PS00841">
    <property type="entry name" value="XPG_1"/>
    <property type="match status" value="1"/>
</dbReference>
<dbReference type="SUPFAM" id="SSF88723">
    <property type="entry name" value="PIN domain-like"/>
    <property type="match status" value="1"/>
</dbReference>
<evidence type="ECO:0000313" key="17">
    <source>
        <dbReference type="Proteomes" id="UP000193218"/>
    </source>
</evidence>
<dbReference type="GO" id="GO:0017108">
    <property type="term" value="F:5'-flap endonuclease activity"/>
    <property type="evidence" value="ECO:0007669"/>
    <property type="project" value="TreeGrafter"/>
</dbReference>
<evidence type="ECO:0000256" key="13">
    <source>
        <dbReference type="ARBA" id="ARBA00023242"/>
    </source>
</evidence>
<dbReference type="OrthoDB" id="26491at2759"/>
<feature type="domain" description="XPG N-terminal" evidence="15">
    <location>
        <begin position="1"/>
        <end position="99"/>
    </location>
</feature>
<keyword evidence="10" id="KW-0267">Excision nuclease</keyword>
<keyword evidence="4" id="KW-0540">Nuclease</keyword>
<dbReference type="CDD" id="cd09908">
    <property type="entry name" value="H3TH_EXO1"/>
    <property type="match status" value="1"/>
</dbReference>
<dbReference type="FunFam" id="3.40.50.1010:FF:000002">
    <property type="entry name" value="Exonuclease 1, putative"/>
    <property type="match status" value="1"/>
</dbReference>
<dbReference type="Gene3D" id="3.40.50.1010">
    <property type="entry name" value="5'-nuclease"/>
    <property type="match status" value="1"/>
</dbReference>
<comment type="cofactor">
    <cofactor evidence="1">
        <name>Mg(2+)</name>
        <dbReference type="ChEBI" id="CHEBI:18420"/>
    </cofactor>
</comment>
<evidence type="ECO:0000313" key="16">
    <source>
        <dbReference type="EMBL" id="ORX39598.1"/>
    </source>
</evidence>
<dbReference type="Pfam" id="PF00867">
    <property type="entry name" value="XPG_I"/>
    <property type="match status" value="1"/>
</dbReference>
<evidence type="ECO:0000256" key="6">
    <source>
        <dbReference type="ARBA" id="ARBA00022763"/>
    </source>
</evidence>
<keyword evidence="12" id="KW-0234">DNA repair</keyword>
<evidence type="ECO:0000256" key="8">
    <source>
        <dbReference type="ARBA" id="ARBA00022839"/>
    </source>
</evidence>
<name>A0A1Y1UNF6_9TREE</name>
<comment type="caution">
    <text evidence="16">The sequence shown here is derived from an EMBL/GenBank/DDBJ whole genome shotgun (WGS) entry which is preliminary data.</text>
</comment>
<evidence type="ECO:0000256" key="9">
    <source>
        <dbReference type="ARBA" id="ARBA00022842"/>
    </source>
</evidence>
<evidence type="ECO:0000256" key="12">
    <source>
        <dbReference type="ARBA" id="ARBA00023204"/>
    </source>
</evidence>
<dbReference type="GO" id="GO:0003677">
    <property type="term" value="F:DNA binding"/>
    <property type="evidence" value="ECO:0007669"/>
    <property type="project" value="UniProtKB-KW"/>
</dbReference>
<keyword evidence="6" id="KW-0227">DNA damage</keyword>
<dbReference type="Pfam" id="PF00752">
    <property type="entry name" value="XPG_N"/>
    <property type="match status" value="1"/>
</dbReference>
<evidence type="ECO:0000256" key="1">
    <source>
        <dbReference type="ARBA" id="ARBA00001946"/>
    </source>
</evidence>
<keyword evidence="11" id="KW-0238">DNA-binding</keyword>
<dbReference type="InterPro" id="IPR037315">
    <property type="entry name" value="EXO1_H3TH"/>
</dbReference>
<keyword evidence="8" id="KW-0269">Exonuclease</keyword>
<evidence type="ECO:0000256" key="5">
    <source>
        <dbReference type="ARBA" id="ARBA00022723"/>
    </source>
</evidence>
<dbReference type="GO" id="GO:0006281">
    <property type="term" value="P:DNA repair"/>
    <property type="evidence" value="ECO:0007669"/>
    <property type="project" value="UniProtKB-KW"/>
</dbReference>
<feature type="domain" description="XPG-I" evidence="14">
    <location>
        <begin position="138"/>
        <end position="202"/>
    </location>
</feature>
<evidence type="ECO:0000259" key="14">
    <source>
        <dbReference type="SMART" id="SM00484"/>
    </source>
</evidence>
<dbReference type="GO" id="GO:0005634">
    <property type="term" value="C:nucleus"/>
    <property type="evidence" value="ECO:0007669"/>
    <property type="project" value="UniProtKB-SubCell"/>
</dbReference>
<dbReference type="PANTHER" id="PTHR11081">
    <property type="entry name" value="FLAP ENDONUCLEASE FAMILY MEMBER"/>
    <property type="match status" value="1"/>
</dbReference>
<reference evidence="16 17" key="1">
    <citation type="submission" date="2017-03" db="EMBL/GenBank/DDBJ databases">
        <title>Widespread Adenine N6-methylation of Active Genes in Fungi.</title>
        <authorList>
            <consortium name="DOE Joint Genome Institute"/>
            <person name="Mondo S.J."/>
            <person name="Dannebaum R.O."/>
            <person name="Kuo R.C."/>
            <person name="Louie K.B."/>
            <person name="Bewick A.J."/>
            <person name="Labutti K."/>
            <person name="Haridas S."/>
            <person name="Kuo A."/>
            <person name="Salamov A."/>
            <person name="Ahrendt S.R."/>
            <person name="Lau R."/>
            <person name="Bowen B.P."/>
            <person name="Lipzen A."/>
            <person name="Sullivan W."/>
            <person name="Andreopoulos W.B."/>
            <person name="Clum A."/>
            <person name="Lindquist E."/>
            <person name="Daum C."/>
            <person name="Northen T.R."/>
            <person name="Ramamoorthy G."/>
            <person name="Schmitz R.J."/>
            <person name="Gryganskyi A."/>
            <person name="Culley D."/>
            <person name="Magnuson J."/>
            <person name="James T.Y."/>
            <person name="O'Malley M.A."/>
            <person name="Stajich J.E."/>
            <person name="Spatafora J.W."/>
            <person name="Visel A."/>
            <person name="Grigoriev I.V."/>
        </authorList>
    </citation>
    <scope>NUCLEOTIDE SEQUENCE [LARGE SCALE GENOMIC DNA]</scope>
    <source>
        <strain evidence="16 17">NRRL Y-17943</strain>
    </source>
</reference>
<sequence>MGIQGLLPMLKEIQESGHIEHFRGKRLAVDAYVWLHKGAFGCAEALVKGQVNTKFVDYAMHRVRLLRHYGIEPYIVFDGGPLPAKKVTEVARAKSRAESLAKARSLESQGRGHQARDHYTKCLDITPELAFQLIKALRAEEVDYIVAPYEADAQLCYLEREGIVDGIITEDSDLLVFGCKQVIFKLDGQGHCVWINRERFGETSSFPMHGWTDVEFRRMTMLSGCDYLPSIQGMGLKTAHRMLRRCKTVEKTLATVRMEGSMDIPSTYLAQFAQAELAFMYQRVYCPRAQRIITLNELPEVGISEDDHKWIGL</sequence>
<gene>
    <name evidence="16" type="ORF">BD324DRAFT_575719</name>
</gene>
<keyword evidence="17" id="KW-1185">Reference proteome</keyword>
<dbReference type="RefSeq" id="XP_021873383.1">
    <property type="nucleotide sequence ID" value="XM_022013140.1"/>
</dbReference>
<comment type="similarity">
    <text evidence="3">Belongs to the XPG/RAD2 endonuclease family. EXO1 subfamily.</text>
</comment>
<dbReference type="FunCoup" id="A0A1Y1UNF6">
    <property type="interactions" value="230"/>
</dbReference>